<dbReference type="PANTHER" id="PTHR24412">
    <property type="entry name" value="KELCH PROTEIN"/>
    <property type="match status" value="1"/>
</dbReference>
<protein>
    <submittedName>
        <fullName evidence="3">Kelch motif protein</fullName>
    </submittedName>
</protein>
<dbReference type="HOGENOM" id="CLU_059360_0_0_2"/>
<keyword evidence="2" id="KW-0677">Repeat</keyword>
<dbReference type="EMBL" id="CP003167">
    <property type="protein sequence ID" value="AGB02957.1"/>
    <property type="molecule type" value="Genomic_DNA"/>
</dbReference>
<keyword evidence="4" id="KW-1185">Reference proteome</keyword>
<dbReference type="OrthoDB" id="383357at2157"/>
<dbReference type="PANTHER" id="PTHR24412:SF441">
    <property type="entry name" value="KELCH-LIKE PROTEIN 28"/>
    <property type="match status" value="1"/>
</dbReference>
<accession>L0HDZ5</accession>
<evidence type="ECO:0000313" key="3">
    <source>
        <dbReference type="EMBL" id="AGB02957.1"/>
    </source>
</evidence>
<proteinExistence type="predicted"/>
<reference evidence="4" key="1">
    <citation type="submission" date="2011-12" db="EMBL/GenBank/DDBJ databases">
        <title>Complete sequence of Methanoregula formicicum SMSP.</title>
        <authorList>
            <person name="Lucas S."/>
            <person name="Han J."/>
            <person name="Lapidus A."/>
            <person name="Cheng J.-F."/>
            <person name="Goodwin L."/>
            <person name="Pitluck S."/>
            <person name="Peters L."/>
            <person name="Ovchinnikova G."/>
            <person name="Teshima H."/>
            <person name="Detter J.C."/>
            <person name="Han C."/>
            <person name="Tapia R."/>
            <person name="Land M."/>
            <person name="Hauser L."/>
            <person name="Kyrpides N."/>
            <person name="Ivanova N."/>
            <person name="Pagani I."/>
            <person name="Imachi H."/>
            <person name="Tamaki H."/>
            <person name="Sekiguchi Y."/>
            <person name="Kamagata Y."/>
            <person name="Cadillo-Quiroz H."/>
            <person name="Zinder S."/>
            <person name="Liu W.-T."/>
            <person name="Woyke T."/>
        </authorList>
    </citation>
    <scope>NUCLEOTIDE SEQUENCE [LARGE SCALE GENOMIC DNA]</scope>
    <source>
        <strain evidence="4">DSM 22288 / NBRC 105244 / SMSP</strain>
    </source>
</reference>
<sequence precursor="true">MNARHILIISLLIFSTGIVGAEEPHTGNWSNVAISPEFGPRYDFGTAVFHDHIWVIGGHTRNGYFWGCSGNSTCDMNDIWSSPDGQSWEKVTDHAAFSPRSGHGVLVFHERLWVIGGSGTNDVWSSPDGVTWTLETGHAGFSPRSDMGVADFDNRLWVIGGGTFDNLKNDVWSSPDGITWTEITNSTSFSPRYGKGIVVFNDRLYLVGGTGDSTYTDPVTDYTYISEGGSKDVWSSKNGLNWTLVTADAPFKYQEFTPVVSANRKIWVIGGGNWETLAKHTKYASPHAFSEVWSSPDGNNWTLENEDPGFSPRFLQGVVVFKDGIWILGGTDNYRIAGDIWSMPLPGLARDMETTPTVSGNISPMQPVALATTVQSGIDPISWGLLLLTGAALGYCLKKRNHYSGNA</sequence>
<organism evidence="3 4">
    <name type="scientific">Methanoregula formicica (strain DSM 22288 / NBRC 105244 / SMSP)</name>
    <dbReference type="NCBI Taxonomy" id="593750"/>
    <lineage>
        <taxon>Archaea</taxon>
        <taxon>Methanobacteriati</taxon>
        <taxon>Methanobacteriota</taxon>
        <taxon>Stenosarchaea group</taxon>
        <taxon>Methanomicrobia</taxon>
        <taxon>Methanomicrobiales</taxon>
        <taxon>Methanoregulaceae</taxon>
        <taxon>Methanoregula</taxon>
    </lineage>
</organism>
<dbReference type="eggNOG" id="arCOG06836">
    <property type="taxonomic scope" value="Archaea"/>
</dbReference>
<evidence type="ECO:0000256" key="1">
    <source>
        <dbReference type="ARBA" id="ARBA00022441"/>
    </source>
</evidence>
<name>L0HDZ5_METFS</name>
<dbReference type="Gene3D" id="2.120.10.80">
    <property type="entry name" value="Kelch-type beta propeller"/>
    <property type="match status" value="2"/>
</dbReference>
<dbReference type="Proteomes" id="UP000010824">
    <property type="component" value="Chromosome"/>
</dbReference>
<dbReference type="AlphaFoldDB" id="L0HDZ5"/>
<dbReference type="RefSeq" id="WP_015285920.1">
    <property type="nucleotide sequence ID" value="NC_019943.1"/>
</dbReference>
<dbReference type="KEGG" id="mfo:Metfor_1939"/>
<gene>
    <name evidence="3" type="ordered locus">Metfor_1939</name>
</gene>
<dbReference type="InterPro" id="IPR015915">
    <property type="entry name" value="Kelch-typ_b-propeller"/>
</dbReference>
<dbReference type="SUPFAM" id="SSF117281">
    <property type="entry name" value="Kelch motif"/>
    <property type="match status" value="1"/>
</dbReference>
<dbReference type="InParanoid" id="L0HDZ5"/>
<evidence type="ECO:0000256" key="2">
    <source>
        <dbReference type="ARBA" id="ARBA00022737"/>
    </source>
</evidence>
<dbReference type="GeneID" id="41401434"/>
<keyword evidence="1" id="KW-0880">Kelch repeat</keyword>
<dbReference type="STRING" id="593750.Metfor_1939"/>
<reference evidence="3 4" key="2">
    <citation type="journal article" date="2014" name="Genome Announc.">
        <title>Complete Genome Sequence of Methanoregula formicica SMSPT, a Mesophilic Hydrogenotrophic Methanogen Isolated from a Methanogenic Upflow Anaerobic Sludge Blanket Reactor.</title>
        <authorList>
            <person name="Yamamoto K."/>
            <person name="Tamaki H."/>
            <person name="Cadillo-Quiroz H."/>
            <person name="Imachi H."/>
            <person name="Kyrpides N."/>
            <person name="Woyke T."/>
            <person name="Goodwin L."/>
            <person name="Zinder S.H."/>
            <person name="Kamagata Y."/>
            <person name="Liu W.T."/>
        </authorList>
    </citation>
    <scope>NUCLEOTIDE SEQUENCE [LARGE SCALE GENOMIC DNA]</scope>
    <source>
        <strain evidence="4">DSM 22288 / NBRC 105244 / SMSP</strain>
    </source>
</reference>
<evidence type="ECO:0000313" key="4">
    <source>
        <dbReference type="Proteomes" id="UP000010824"/>
    </source>
</evidence>